<evidence type="ECO:0000313" key="2">
    <source>
        <dbReference type="EMBL" id="AXY02458.1"/>
    </source>
</evidence>
<evidence type="ECO:0000256" key="1">
    <source>
        <dbReference type="SAM" id="SignalP"/>
    </source>
</evidence>
<keyword evidence="1" id="KW-0732">Signal</keyword>
<protein>
    <submittedName>
        <fullName evidence="2">DUF2860 domain-containing protein</fullName>
    </submittedName>
</protein>
<dbReference type="Pfam" id="PF11059">
    <property type="entry name" value="DUF2860"/>
    <property type="match status" value="1"/>
</dbReference>
<gene>
    <name evidence="2" type="ORF">D1115_15430</name>
</gene>
<accession>A0ABM6YXC7</accession>
<dbReference type="RefSeq" id="WP_128812372.1">
    <property type="nucleotide sequence ID" value="NZ_CP032094.1"/>
</dbReference>
<keyword evidence="3" id="KW-1185">Reference proteome</keyword>
<reference evidence="2 3" key="1">
    <citation type="submission" date="2018-08" db="EMBL/GenBank/DDBJ databases">
        <title>Genomic taxonomy of the Vibrionaceae family.</title>
        <authorList>
            <person name="Gomez-Gil B."/>
            <person name="Tanaka M."/>
            <person name="Sawabe T."/>
            <person name="Enciso-Ibarra K."/>
        </authorList>
    </citation>
    <scope>NUCLEOTIDE SEQUENCE [LARGE SCALE GENOMIC DNA]</scope>
    <source>
        <strain evidence="2 3">CAIM 1831</strain>
    </source>
</reference>
<dbReference type="InterPro" id="IPR016896">
    <property type="entry name" value="DUF2860"/>
</dbReference>
<proteinExistence type="predicted"/>
<evidence type="ECO:0000313" key="3">
    <source>
        <dbReference type="Proteomes" id="UP000262832"/>
    </source>
</evidence>
<sequence>MKIRFSLLSLAMVSLPSMANLASAPGFSGEVSASIGFSQISSNLYTGGDKSISSPYQRAGDKNNAFLFPLGNAAYTFSGLDKQVYFGVSRDDLAVGDLAIELGYRQALSDGMVLDLSILPTLVNKDVWADPYATKVNRSKTEESGNAFRLNLTNVNGTNFSLDTAFAVKDVENEKSGQGLGLSESQRDLLSRDSSSFYLKGSYQLQLDKTSSLRPSVTLTKINADGDAFSSSGLGAEISYFKVLNEHRFALTAKYTNRDYDETNPLYGVKRENSEASVFFAYEKIDFMDWNDWSLVALAGFNNNDSNIDFYDVQESLMSVGMNYRF</sequence>
<feature type="signal peptide" evidence="1">
    <location>
        <begin position="1"/>
        <end position="19"/>
    </location>
</feature>
<dbReference type="EMBL" id="CP032094">
    <property type="protein sequence ID" value="AXY02458.1"/>
    <property type="molecule type" value="Genomic_DNA"/>
</dbReference>
<name>A0ABM6YXC7_9VIBR</name>
<dbReference type="Proteomes" id="UP000262832">
    <property type="component" value="Chromosome II"/>
</dbReference>
<feature type="chain" id="PRO_5047123324" evidence="1">
    <location>
        <begin position="20"/>
        <end position="326"/>
    </location>
</feature>
<dbReference type="PIRSF" id="PIRSF028696">
    <property type="entry name" value="UCP028696"/>
    <property type="match status" value="1"/>
</dbReference>
<organism evidence="2 3">
    <name type="scientific">Vibrio alfacsensis</name>
    <dbReference type="NCBI Taxonomy" id="1074311"/>
    <lineage>
        <taxon>Bacteria</taxon>
        <taxon>Pseudomonadati</taxon>
        <taxon>Pseudomonadota</taxon>
        <taxon>Gammaproteobacteria</taxon>
        <taxon>Vibrionales</taxon>
        <taxon>Vibrionaceae</taxon>
        <taxon>Vibrio</taxon>
    </lineage>
</organism>